<dbReference type="CDD" id="cd01948">
    <property type="entry name" value="EAL"/>
    <property type="match status" value="1"/>
</dbReference>
<feature type="transmembrane region" description="Helical" evidence="1">
    <location>
        <begin position="18"/>
        <end position="37"/>
    </location>
</feature>
<evidence type="ECO:0000256" key="1">
    <source>
        <dbReference type="SAM" id="Phobius"/>
    </source>
</evidence>
<accession>A0A974GWH5</accession>
<dbReference type="AlphaFoldDB" id="A0A974GWH5"/>
<dbReference type="InterPro" id="IPR029787">
    <property type="entry name" value="Nucleotide_cyclase"/>
</dbReference>
<dbReference type="Pfam" id="PF00563">
    <property type="entry name" value="EAL"/>
    <property type="match status" value="1"/>
</dbReference>
<dbReference type="InterPro" id="IPR001633">
    <property type="entry name" value="EAL_dom"/>
</dbReference>
<name>A0A974GWH5_SEDHY</name>
<dbReference type="Proteomes" id="UP000611629">
    <property type="component" value="Unassembled WGS sequence"/>
</dbReference>
<dbReference type="InterPro" id="IPR000160">
    <property type="entry name" value="GGDEF_dom"/>
</dbReference>
<evidence type="ECO:0000259" key="2">
    <source>
        <dbReference type="PROSITE" id="PS50883"/>
    </source>
</evidence>
<dbReference type="PANTHER" id="PTHR33121:SF71">
    <property type="entry name" value="OXYGEN SENSOR PROTEIN DOSP"/>
    <property type="match status" value="1"/>
</dbReference>
<comment type="caution">
    <text evidence="3">The sequence shown here is derived from an EMBL/GenBank/DDBJ whole genome shotgun (WGS) entry which is preliminary data.</text>
</comment>
<dbReference type="SMART" id="SM00052">
    <property type="entry name" value="EAL"/>
    <property type="match status" value="1"/>
</dbReference>
<organism evidence="3 4">
    <name type="scientific">Sedimentibacter hydroxybenzoicus DSM 7310</name>
    <dbReference type="NCBI Taxonomy" id="1123245"/>
    <lineage>
        <taxon>Bacteria</taxon>
        <taxon>Bacillati</taxon>
        <taxon>Bacillota</taxon>
        <taxon>Tissierellia</taxon>
        <taxon>Sedimentibacter</taxon>
    </lineage>
</organism>
<protein>
    <submittedName>
        <fullName evidence="3">EAL domain-containing protein</fullName>
    </submittedName>
</protein>
<dbReference type="InterPro" id="IPR050706">
    <property type="entry name" value="Cyclic-di-GMP_PDE-like"/>
</dbReference>
<keyword evidence="1" id="KW-0812">Transmembrane</keyword>
<gene>
    <name evidence="3" type="ORF">HZF24_10150</name>
</gene>
<feature type="transmembrane region" description="Helical" evidence="1">
    <location>
        <begin position="49"/>
        <end position="74"/>
    </location>
</feature>
<proteinExistence type="predicted"/>
<dbReference type="PANTHER" id="PTHR33121">
    <property type="entry name" value="CYCLIC DI-GMP PHOSPHODIESTERASE PDEF"/>
    <property type="match status" value="1"/>
</dbReference>
<evidence type="ECO:0000313" key="3">
    <source>
        <dbReference type="EMBL" id="NYB74497.1"/>
    </source>
</evidence>
<dbReference type="EMBL" id="JACBNQ010000010">
    <property type="protein sequence ID" value="NYB74497.1"/>
    <property type="molecule type" value="Genomic_DNA"/>
</dbReference>
<dbReference type="SUPFAM" id="SSF55073">
    <property type="entry name" value="Nucleotide cyclase"/>
    <property type="match status" value="1"/>
</dbReference>
<dbReference type="Pfam" id="PF00990">
    <property type="entry name" value="GGDEF"/>
    <property type="match status" value="1"/>
</dbReference>
<dbReference type="Gene3D" id="3.20.20.450">
    <property type="entry name" value="EAL domain"/>
    <property type="match status" value="1"/>
</dbReference>
<keyword evidence="1" id="KW-0472">Membrane</keyword>
<dbReference type="GO" id="GO:0071111">
    <property type="term" value="F:cyclic-guanylate-specific phosphodiesterase activity"/>
    <property type="evidence" value="ECO:0007669"/>
    <property type="project" value="InterPro"/>
</dbReference>
<feature type="transmembrane region" description="Helical" evidence="1">
    <location>
        <begin position="94"/>
        <end position="111"/>
    </location>
</feature>
<keyword evidence="1" id="KW-1133">Transmembrane helix</keyword>
<evidence type="ECO:0000313" key="4">
    <source>
        <dbReference type="Proteomes" id="UP000611629"/>
    </source>
</evidence>
<keyword evidence="4" id="KW-1185">Reference proteome</keyword>
<dbReference type="InterPro" id="IPR043128">
    <property type="entry name" value="Rev_trsase/Diguanyl_cyclase"/>
</dbReference>
<feature type="domain" description="EAL" evidence="2">
    <location>
        <begin position="293"/>
        <end position="547"/>
    </location>
</feature>
<sequence length="550" mass="62878">MYKKLSEFVENSIKKDNIVVWMSFVALQIAVITYLVYITGGASSVVQMLYIPILIIVIKFGIRYGIAIAVIAGLAVGPFMPYAATNTMQPTSLWVLRIIISIVIVFIVGKLSEKLNKFNELEKKKAYEDITTGYHNLNKLKVDLNKEISSKKYSNISIISFKFENMDMIRQYVDFEVGDKSYIRLHEIAGEFFCNKCVYSAYGNKIVIMLPGYNINEAYNSAKKFIQQTKNPIYIDDLPISPVIKAGIVNYPLHETDVDNIIVMLDKSLKLSDMTHNDVMIYDDMAEKEKDRYYQDLVSLYHALKDNMFKMHYQPIVNVKTNQVVSVEALLKWNDTNHNNMSIAELIKIAEDAGFINEITKWVIKNVIDQIKIWNDKGIEIPVSINVSARDLSDETFIDYVKDCISSNNIKPKNIQFELTERSIINDGETAAKTLKSLKHMGIKISLDDYGTGYNSLKNLVDFADKFDYLKIDKIFIDKIIKDEKLIIVDYIISAAHRLGIKVVAEGVEMIEQIEILKIVDCDMIQGFYYAKPLPPEELEEYVSQSEESS</sequence>
<dbReference type="InterPro" id="IPR035919">
    <property type="entry name" value="EAL_sf"/>
</dbReference>
<dbReference type="Gene3D" id="3.30.70.270">
    <property type="match status" value="1"/>
</dbReference>
<dbReference type="SUPFAM" id="SSF141868">
    <property type="entry name" value="EAL domain-like"/>
    <property type="match status" value="1"/>
</dbReference>
<dbReference type="RefSeq" id="WP_179238206.1">
    <property type="nucleotide sequence ID" value="NZ_JACBNQ010000010.1"/>
</dbReference>
<reference evidence="3" key="1">
    <citation type="submission" date="2020-07" db="EMBL/GenBank/DDBJ databases">
        <title>Genomic analysis of a strain of Sedimentibacter Hydroxybenzoicus DSM7310.</title>
        <authorList>
            <person name="Ma S."/>
        </authorList>
    </citation>
    <scope>NUCLEOTIDE SEQUENCE</scope>
    <source>
        <strain evidence="3">DSM 7310</strain>
    </source>
</reference>
<dbReference type="PROSITE" id="PS50883">
    <property type="entry name" value="EAL"/>
    <property type="match status" value="1"/>
</dbReference>